<organism evidence="1 2">
    <name type="scientific">Lederbergia galactosidilytica</name>
    <dbReference type="NCBI Taxonomy" id="217031"/>
    <lineage>
        <taxon>Bacteria</taxon>
        <taxon>Bacillati</taxon>
        <taxon>Bacillota</taxon>
        <taxon>Bacilli</taxon>
        <taxon>Bacillales</taxon>
        <taxon>Bacillaceae</taxon>
        <taxon>Lederbergia</taxon>
    </lineage>
</organism>
<gene>
    <name evidence="1" type="ORF">ABB05_06635</name>
</gene>
<dbReference type="InterPro" id="IPR050490">
    <property type="entry name" value="Bact_solute-bd_prot1"/>
</dbReference>
<evidence type="ECO:0000313" key="2">
    <source>
        <dbReference type="Proteomes" id="UP000077881"/>
    </source>
</evidence>
<dbReference type="PATRIC" id="fig|217031.6.peg.1439"/>
<evidence type="ECO:0008006" key="3">
    <source>
        <dbReference type="Google" id="ProtNLM"/>
    </source>
</evidence>
<dbReference type="InterPro" id="IPR006059">
    <property type="entry name" value="SBP"/>
</dbReference>
<dbReference type="OrthoDB" id="9787283at2"/>
<accession>A0A178A359</accession>
<dbReference type="EMBL" id="LDJR01000031">
    <property type="protein sequence ID" value="OAK73508.1"/>
    <property type="molecule type" value="Genomic_DNA"/>
</dbReference>
<dbReference type="AlphaFoldDB" id="A0A178A359"/>
<dbReference type="PROSITE" id="PS51257">
    <property type="entry name" value="PROKAR_LIPOPROTEIN"/>
    <property type="match status" value="1"/>
</dbReference>
<sequence>MKMKKTLQIMLIIFAVLTLLVACSDKKSSNQQTMAVNKTGFPIVDEEITIKMVGQKSPTQTNWDKMKVLNSYEEKTNIKIQWDTPAGDGYREKLNLMFASGEYPEAFFGGGLSRDDEIKYGSQEILVPLEDLIDEYAPNFKKILDDNPDIRRSITTPDGHIYALPTVIDVPRDLSGPKLWVNKKWIDDLGLEMPKSVDDLYTILKSFKENDPNGNGEADEIPIGSSKLEDIKYGLMGAFGYLGSNNFNAVDDKVVYVPSTEEYKEFLMYMNKLYEEGLLDKETFTQDAQAVTAKGQEMRLGLFMDAGAFLKVPVEQSDQYVALPPLTSSVNQELMWPRTSGISSGSFAITDKNPHPEATMRWVDYFYSEEGSTFIGVAGGVEGEDWEWIDEEKTKWEQIVPEGRTMAEMGAERTPAAGTFVPHVMRKEWVLKEHSPLNNEIDKEVSEKYEEYFKIPFPDTYYTNEEIEEVNAIQSDISDYVERMTAKFTVGEVSFDEWDQYTKQLNKLKLERLIEIQQEAYDRWKDS</sequence>
<dbReference type="Gene3D" id="3.40.190.10">
    <property type="entry name" value="Periplasmic binding protein-like II"/>
    <property type="match status" value="2"/>
</dbReference>
<dbReference type="Proteomes" id="UP000077881">
    <property type="component" value="Unassembled WGS sequence"/>
</dbReference>
<proteinExistence type="predicted"/>
<protein>
    <recommendedName>
        <fullName evidence="3">ABC transporter substrate-binding protein</fullName>
    </recommendedName>
</protein>
<dbReference type="Pfam" id="PF01547">
    <property type="entry name" value="SBP_bac_1"/>
    <property type="match status" value="1"/>
</dbReference>
<name>A0A178A359_9BACI</name>
<dbReference type="PANTHER" id="PTHR43649:SF12">
    <property type="entry name" value="DIACETYLCHITOBIOSE BINDING PROTEIN DASA"/>
    <property type="match status" value="1"/>
</dbReference>
<keyword evidence="2" id="KW-1185">Reference proteome</keyword>
<comment type="caution">
    <text evidence="1">The sequence shown here is derived from an EMBL/GenBank/DDBJ whole genome shotgun (WGS) entry which is preliminary data.</text>
</comment>
<dbReference type="SUPFAM" id="SSF53850">
    <property type="entry name" value="Periplasmic binding protein-like II"/>
    <property type="match status" value="1"/>
</dbReference>
<dbReference type="PANTHER" id="PTHR43649">
    <property type="entry name" value="ARABINOSE-BINDING PROTEIN-RELATED"/>
    <property type="match status" value="1"/>
</dbReference>
<reference evidence="1 2" key="1">
    <citation type="submission" date="2015-05" db="EMBL/GenBank/DDBJ databases">
        <title>Comparison of genome.</title>
        <authorList>
            <person name="Zheng Z."/>
            <person name="Sun M."/>
        </authorList>
    </citation>
    <scope>NUCLEOTIDE SEQUENCE [LARGE SCALE GENOMIC DNA]</scope>
    <source>
        <strain evidence="1 2">G25-74</strain>
    </source>
</reference>
<evidence type="ECO:0000313" key="1">
    <source>
        <dbReference type="EMBL" id="OAK73508.1"/>
    </source>
</evidence>
<dbReference type="STRING" id="217031.ABB05_06635"/>